<gene>
    <name evidence="2" type="ORF">B0T26DRAFT_472230</name>
</gene>
<sequence length="173" mass="19862">MLGQDDDWMKDTREMREIGRVCEKKRSLPMTTGGRSELGGGSTRGLLQQNLNMLRRDTAARQRHGTQGQAGRHCDSRAKIISVRRKTSTGRLLFSSFDTMVQHDGLWEFSFFSFVYFLIGRMSSHGLGRFHFSSLHFLTSFSLVFLLGVCPFLFLHFTSELFLDIRTRSSVRI</sequence>
<dbReference type="RefSeq" id="XP_060291867.1">
    <property type="nucleotide sequence ID" value="XM_060435219.1"/>
</dbReference>
<comment type="caution">
    <text evidence="2">The sequence shown here is derived from an EMBL/GenBank/DDBJ whole genome shotgun (WGS) entry which is preliminary data.</text>
</comment>
<dbReference type="AlphaFoldDB" id="A0AA40DNW5"/>
<keyword evidence="1" id="KW-0812">Transmembrane</keyword>
<organism evidence="2 3">
    <name type="scientific">Lasiosphaeria miniovina</name>
    <dbReference type="NCBI Taxonomy" id="1954250"/>
    <lineage>
        <taxon>Eukaryota</taxon>
        <taxon>Fungi</taxon>
        <taxon>Dikarya</taxon>
        <taxon>Ascomycota</taxon>
        <taxon>Pezizomycotina</taxon>
        <taxon>Sordariomycetes</taxon>
        <taxon>Sordariomycetidae</taxon>
        <taxon>Sordariales</taxon>
        <taxon>Lasiosphaeriaceae</taxon>
        <taxon>Lasiosphaeria</taxon>
    </lineage>
</organism>
<evidence type="ECO:0000313" key="3">
    <source>
        <dbReference type="Proteomes" id="UP001172101"/>
    </source>
</evidence>
<evidence type="ECO:0000256" key="1">
    <source>
        <dbReference type="SAM" id="Phobius"/>
    </source>
</evidence>
<protein>
    <submittedName>
        <fullName evidence="2">Uncharacterized protein</fullName>
    </submittedName>
</protein>
<dbReference type="Proteomes" id="UP001172101">
    <property type="component" value="Unassembled WGS sequence"/>
</dbReference>
<dbReference type="GeneID" id="85318489"/>
<accession>A0AA40DNW5</accession>
<feature type="transmembrane region" description="Helical" evidence="1">
    <location>
        <begin position="105"/>
        <end position="123"/>
    </location>
</feature>
<keyword evidence="1" id="KW-1133">Transmembrane helix</keyword>
<feature type="transmembrane region" description="Helical" evidence="1">
    <location>
        <begin position="135"/>
        <end position="157"/>
    </location>
</feature>
<keyword evidence="3" id="KW-1185">Reference proteome</keyword>
<dbReference type="EMBL" id="JAUIRO010000007">
    <property type="protein sequence ID" value="KAK0706773.1"/>
    <property type="molecule type" value="Genomic_DNA"/>
</dbReference>
<reference evidence="2" key="1">
    <citation type="submission" date="2023-06" db="EMBL/GenBank/DDBJ databases">
        <title>Genome-scale phylogeny and comparative genomics of the fungal order Sordariales.</title>
        <authorList>
            <consortium name="Lawrence Berkeley National Laboratory"/>
            <person name="Hensen N."/>
            <person name="Bonometti L."/>
            <person name="Westerberg I."/>
            <person name="Brannstrom I.O."/>
            <person name="Guillou S."/>
            <person name="Cros-Aarteil S."/>
            <person name="Calhoun S."/>
            <person name="Haridas S."/>
            <person name="Kuo A."/>
            <person name="Mondo S."/>
            <person name="Pangilinan J."/>
            <person name="Riley R."/>
            <person name="LaButti K."/>
            <person name="Andreopoulos B."/>
            <person name="Lipzen A."/>
            <person name="Chen C."/>
            <person name="Yanf M."/>
            <person name="Daum C."/>
            <person name="Ng V."/>
            <person name="Clum A."/>
            <person name="Steindorff A."/>
            <person name="Ohm R."/>
            <person name="Martin F."/>
            <person name="Silar P."/>
            <person name="Natvig D."/>
            <person name="Lalanne C."/>
            <person name="Gautier V."/>
            <person name="Ament-velasquez S.L."/>
            <person name="Kruys A."/>
            <person name="Hutchinson M.I."/>
            <person name="Powell A.J."/>
            <person name="Barry K."/>
            <person name="Miller A.N."/>
            <person name="Grigoriev I.V."/>
            <person name="Debuchy R."/>
            <person name="Gladieux P."/>
            <person name="Thoren M.H."/>
            <person name="Johannesson H."/>
        </authorList>
    </citation>
    <scope>NUCLEOTIDE SEQUENCE</scope>
    <source>
        <strain evidence="2">SMH2392-1A</strain>
    </source>
</reference>
<keyword evidence="1" id="KW-0472">Membrane</keyword>
<name>A0AA40DNW5_9PEZI</name>
<evidence type="ECO:0000313" key="2">
    <source>
        <dbReference type="EMBL" id="KAK0706773.1"/>
    </source>
</evidence>
<proteinExistence type="predicted"/>